<proteinExistence type="predicted"/>
<sequence>MERFVCTVRFGEDFKIVEDIIKKLGIEKTEPKQIHENAKYIYNIARKSEYNDWIILPLCSTIAAESLGADVKLSIDGARIKEEKYKNKEDIEELFYKSMDKDCKRLSVMMDVLKSLSSEGKHIIYGVEGPFTLLNALMPMSKMFLTIRKDKEEKLLSNAKKWTLDYMTMAIENGVEIISYADPIANIEIIGEKMFKDIYMPLFKDIMQTIKEKYPNIVIHICGKLTQSIIDSDECNITKKSYNEKSNYGEVIKKYIDSGENNIIGHYCLNRLDSNRNYVEIISWK</sequence>
<feature type="domain" description="Uroporphyrinogen decarboxylase (URO-D)" evidence="1">
    <location>
        <begin position="51"/>
        <end position="253"/>
    </location>
</feature>
<keyword evidence="3" id="KW-1185">Reference proteome</keyword>
<dbReference type="OrthoDB" id="2135496at2"/>
<dbReference type="InterPro" id="IPR052024">
    <property type="entry name" value="Methanogen_methyltrans"/>
</dbReference>
<dbReference type="GO" id="GO:0006779">
    <property type="term" value="P:porphyrin-containing compound biosynthetic process"/>
    <property type="evidence" value="ECO:0007669"/>
    <property type="project" value="InterPro"/>
</dbReference>
<dbReference type="PANTHER" id="PTHR47099:SF1">
    <property type="entry name" value="METHYLCOBAMIDE:COM METHYLTRANSFERASE MTBA"/>
    <property type="match status" value="1"/>
</dbReference>
<protein>
    <recommendedName>
        <fullName evidence="1">Uroporphyrinogen decarboxylase (URO-D) domain-containing protein</fullName>
    </recommendedName>
</protein>
<dbReference type="Gene3D" id="3.20.20.210">
    <property type="match status" value="1"/>
</dbReference>
<dbReference type="EMBL" id="SGJB01000001">
    <property type="protein sequence ID" value="TQQ85839.1"/>
    <property type="molecule type" value="Genomic_DNA"/>
</dbReference>
<name>A0A544QYN4_9FIRM</name>
<dbReference type="PANTHER" id="PTHR47099">
    <property type="entry name" value="METHYLCOBAMIDE:COM METHYLTRANSFERASE MTBA"/>
    <property type="match status" value="1"/>
</dbReference>
<dbReference type="Pfam" id="PF01208">
    <property type="entry name" value="URO-D"/>
    <property type="match status" value="1"/>
</dbReference>
<evidence type="ECO:0000313" key="2">
    <source>
        <dbReference type="EMBL" id="TQQ85839.1"/>
    </source>
</evidence>
<dbReference type="SUPFAM" id="SSF51726">
    <property type="entry name" value="UROD/MetE-like"/>
    <property type="match status" value="1"/>
</dbReference>
<reference evidence="2 3" key="1">
    <citation type="submission" date="2019-02" db="EMBL/GenBank/DDBJ databases">
        <title>Peptostreptococcaceae bacterium ZHW00191 nov., a new bacterium isolated from the human gut.</title>
        <authorList>
            <person name="Zhou H.-W."/>
            <person name="Chen X.-J."/>
        </authorList>
    </citation>
    <scope>NUCLEOTIDE SEQUENCE [LARGE SCALE GENOMIC DNA]</scope>
    <source>
        <strain evidence="2 3">ZHW00191</strain>
    </source>
</reference>
<comment type="caution">
    <text evidence="2">The sequence shown here is derived from an EMBL/GenBank/DDBJ whole genome shotgun (WGS) entry which is preliminary data.</text>
</comment>
<evidence type="ECO:0000259" key="1">
    <source>
        <dbReference type="Pfam" id="PF01208"/>
    </source>
</evidence>
<dbReference type="InterPro" id="IPR000257">
    <property type="entry name" value="Uroporphyrinogen_deCOase"/>
</dbReference>
<gene>
    <name evidence="2" type="ORF">EXD82_01090</name>
</gene>
<dbReference type="InterPro" id="IPR038071">
    <property type="entry name" value="UROD/MetE-like_sf"/>
</dbReference>
<organism evidence="2 3">
    <name type="scientific">Peptacetobacter hominis</name>
    <dbReference type="NCBI Taxonomy" id="2743610"/>
    <lineage>
        <taxon>Bacteria</taxon>
        <taxon>Bacillati</taxon>
        <taxon>Bacillota</taxon>
        <taxon>Clostridia</taxon>
        <taxon>Peptostreptococcales</taxon>
        <taxon>Peptostreptococcaceae</taxon>
        <taxon>Peptacetobacter</taxon>
    </lineage>
</organism>
<dbReference type="GO" id="GO:0004853">
    <property type="term" value="F:uroporphyrinogen decarboxylase activity"/>
    <property type="evidence" value="ECO:0007669"/>
    <property type="project" value="InterPro"/>
</dbReference>
<dbReference type="AlphaFoldDB" id="A0A544QYN4"/>
<dbReference type="RefSeq" id="WP_142535066.1">
    <property type="nucleotide sequence ID" value="NZ_SGJB01000001.1"/>
</dbReference>
<accession>A0A544QYN4</accession>
<evidence type="ECO:0000313" key="3">
    <source>
        <dbReference type="Proteomes" id="UP000317863"/>
    </source>
</evidence>
<dbReference type="Proteomes" id="UP000317863">
    <property type="component" value="Unassembled WGS sequence"/>
</dbReference>